<dbReference type="InterPro" id="IPR050553">
    <property type="entry name" value="Thioredoxin_ResA/DsbE_sf"/>
</dbReference>
<dbReference type="Gene3D" id="3.40.30.10">
    <property type="entry name" value="Glutaredoxin"/>
    <property type="match status" value="1"/>
</dbReference>
<reference evidence="7 8" key="1">
    <citation type="submission" date="2020-02" db="EMBL/GenBank/DDBJ databases">
        <title>Bacillus aquiflavi sp. nov., isolated from yellow water of strong flavor Chinese baijiu in Yibin region of China.</title>
        <authorList>
            <person name="Xie J."/>
        </authorList>
    </citation>
    <scope>NUCLEOTIDE SEQUENCE [LARGE SCALE GENOMIC DNA]</scope>
    <source>
        <strain evidence="7 8">SA4</strain>
    </source>
</reference>
<comment type="subcellular location">
    <subcellularLocation>
        <location evidence="1">Cell envelope</location>
    </subcellularLocation>
</comment>
<keyword evidence="4" id="KW-1015">Disulfide bond</keyword>
<keyword evidence="8" id="KW-1185">Reference proteome</keyword>
<dbReference type="SUPFAM" id="SSF52833">
    <property type="entry name" value="Thioredoxin-like"/>
    <property type="match status" value="1"/>
</dbReference>
<keyword evidence="3" id="KW-0812">Transmembrane</keyword>
<dbReference type="CDD" id="cd02966">
    <property type="entry name" value="TlpA_like_family"/>
    <property type="match status" value="1"/>
</dbReference>
<evidence type="ECO:0000313" key="8">
    <source>
        <dbReference type="Proteomes" id="UP000481043"/>
    </source>
</evidence>
<dbReference type="GO" id="GO:0030313">
    <property type="term" value="C:cell envelope"/>
    <property type="evidence" value="ECO:0007669"/>
    <property type="project" value="UniProtKB-SubCell"/>
</dbReference>
<gene>
    <name evidence="7" type="primary">resA</name>
    <name evidence="7" type="ORF">G4D63_06020</name>
</gene>
<protein>
    <submittedName>
        <fullName evidence="7">Thiol-disulfide oxidoreductase ResA</fullName>
    </submittedName>
</protein>
<evidence type="ECO:0000256" key="3">
    <source>
        <dbReference type="ARBA" id="ARBA00022968"/>
    </source>
</evidence>
<dbReference type="InterPro" id="IPR000866">
    <property type="entry name" value="AhpC/TSA"/>
</dbReference>
<evidence type="ECO:0000256" key="4">
    <source>
        <dbReference type="ARBA" id="ARBA00023157"/>
    </source>
</evidence>
<dbReference type="NCBIfam" id="NF002854">
    <property type="entry name" value="PRK03147.1"/>
    <property type="match status" value="1"/>
</dbReference>
<dbReference type="EMBL" id="JAAIWM010000002">
    <property type="protein sequence ID" value="NEY71296.1"/>
    <property type="molecule type" value="Genomic_DNA"/>
</dbReference>
<evidence type="ECO:0000256" key="2">
    <source>
        <dbReference type="ARBA" id="ARBA00022748"/>
    </source>
</evidence>
<dbReference type="GO" id="GO:0017004">
    <property type="term" value="P:cytochrome complex assembly"/>
    <property type="evidence" value="ECO:0007669"/>
    <property type="project" value="UniProtKB-KW"/>
</dbReference>
<dbReference type="PROSITE" id="PS51352">
    <property type="entry name" value="THIOREDOXIN_2"/>
    <property type="match status" value="1"/>
</dbReference>
<dbReference type="Proteomes" id="UP000481043">
    <property type="component" value="Unassembled WGS sequence"/>
</dbReference>
<keyword evidence="5" id="KW-0676">Redox-active center</keyword>
<sequence length="173" mass="19860">MKKKRLLLRTIILLVLASALGYTLYANFFTSKEKVKVGSTAPNFLLKDLEGNEYELESYRGKGVFLNFWGTYCKPCEREMPYMENQYKQFKDQGVEILAINVDEAPIVIQKFVDRYNLTFPVPVDKGTQVLNAYGVKPIPTTFLIDKNGKVVDIISGSMTEKMVYEHMNRIKP</sequence>
<dbReference type="InterPro" id="IPR036249">
    <property type="entry name" value="Thioredoxin-like_sf"/>
</dbReference>
<evidence type="ECO:0000256" key="1">
    <source>
        <dbReference type="ARBA" id="ARBA00004196"/>
    </source>
</evidence>
<feature type="domain" description="Thioredoxin" evidence="6">
    <location>
        <begin position="35"/>
        <end position="173"/>
    </location>
</feature>
<keyword evidence="2" id="KW-0201">Cytochrome c-type biogenesis</keyword>
<comment type="caution">
    <text evidence="7">The sequence shown here is derived from an EMBL/GenBank/DDBJ whole genome shotgun (WGS) entry which is preliminary data.</text>
</comment>
<dbReference type="PANTHER" id="PTHR42852:SF6">
    <property type="entry name" value="THIOL:DISULFIDE INTERCHANGE PROTEIN DSBE"/>
    <property type="match status" value="1"/>
</dbReference>
<accession>A0A6M0Q4I4</accession>
<dbReference type="RefSeq" id="WP_163178758.1">
    <property type="nucleotide sequence ID" value="NZ_JAAIWM010000002.1"/>
</dbReference>
<dbReference type="GO" id="GO:0016209">
    <property type="term" value="F:antioxidant activity"/>
    <property type="evidence" value="ECO:0007669"/>
    <property type="project" value="InterPro"/>
</dbReference>
<evidence type="ECO:0000259" key="6">
    <source>
        <dbReference type="PROSITE" id="PS51352"/>
    </source>
</evidence>
<keyword evidence="3" id="KW-0735">Signal-anchor</keyword>
<organism evidence="7 8">
    <name type="scientific">Bacillus mesophilus</name>
    <dbReference type="NCBI Taxonomy" id="1808955"/>
    <lineage>
        <taxon>Bacteria</taxon>
        <taxon>Bacillati</taxon>
        <taxon>Bacillota</taxon>
        <taxon>Bacilli</taxon>
        <taxon>Bacillales</taxon>
        <taxon>Bacillaceae</taxon>
        <taxon>Bacillus</taxon>
    </lineage>
</organism>
<dbReference type="Pfam" id="PF00578">
    <property type="entry name" value="AhpC-TSA"/>
    <property type="match status" value="1"/>
</dbReference>
<proteinExistence type="predicted"/>
<dbReference type="PANTHER" id="PTHR42852">
    <property type="entry name" value="THIOL:DISULFIDE INTERCHANGE PROTEIN DSBE"/>
    <property type="match status" value="1"/>
</dbReference>
<name>A0A6M0Q4I4_9BACI</name>
<evidence type="ECO:0000256" key="5">
    <source>
        <dbReference type="ARBA" id="ARBA00023284"/>
    </source>
</evidence>
<dbReference type="InterPro" id="IPR013766">
    <property type="entry name" value="Thioredoxin_domain"/>
</dbReference>
<dbReference type="GO" id="GO:0016491">
    <property type="term" value="F:oxidoreductase activity"/>
    <property type="evidence" value="ECO:0007669"/>
    <property type="project" value="InterPro"/>
</dbReference>
<evidence type="ECO:0000313" key="7">
    <source>
        <dbReference type="EMBL" id="NEY71296.1"/>
    </source>
</evidence>
<dbReference type="AlphaFoldDB" id="A0A6M0Q4I4"/>